<evidence type="ECO:0000256" key="8">
    <source>
        <dbReference type="ARBA" id="ARBA00022679"/>
    </source>
</evidence>
<feature type="domain" description="Lumazine-binding" evidence="12">
    <location>
        <begin position="97"/>
        <end position="193"/>
    </location>
</feature>
<organism evidence="13 14">
    <name type="scientific">Lachnobacterium bovis</name>
    <dbReference type="NCBI Taxonomy" id="140626"/>
    <lineage>
        <taxon>Bacteria</taxon>
        <taxon>Bacillati</taxon>
        <taxon>Bacillota</taxon>
        <taxon>Clostridia</taxon>
        <taxon>Lachnospirales</taxon>
        <taxon>Lachnospiraceae</taxon>
        <taxon>Lachnobacterium</taxon>
    </lineage>
</organism>
<dbReference type="Pfam" id="PF00677">
    <property type="entry name" value="Lum_binding"/>
    <property type="match status" value="2"/>
</dbReference>
<dbReference type="InterPro" id="IPR026017">
    <property type="entry name" value="Lumazine-bd_dom"/>
</dbReference>
<evidence type="ECO:0000256" key="11">
    <source>
        <dbReference type="PROSITE-ProRule" id="PRU00524"/>
    </source>
</evidence>
<proteinExistence type="predicted"/>
<evidence type="ECO:0000256" key="2">
    <source>
        <dbReference type="ARBA" id="ARBA00002803"/>
    </source>
</evidence>
<dbReference type="InterPro" id="IPR001783">
    <property type="entry name" value="Lumazine-bd"/>
</dbReference>
<dbReference type="OrthoDB" id="9788537at2"/>
<dbReference type="AlphaFoldDB" id="A0A1H9P7U0"/>
<keyword evidence="14" id="KW-1185">Reference proteome</keyword>
<dbReference type="PANTHER" id="PTHR21098">
    <property type="entry name" value="RIBOFLAVIN SYNTHASE ALPHA CHAIN"/>
    <property type="match status" value="1"/>
</dbReference>
<dbReference type="FunFam" id="2.40.30.20:FF:000004">
    <property type="entry name" value="Riboflavin synthase, alpha subunit"/>
    <property type="match status" value="1"/>
</dbReference>
<dbReference type="InterPro" id="IPR023366">
    <property type="entry name" value="ATP_synth_asu-like_sf"/>
</dbReference>
<evidence type="ECO:0000313" key="14">
    <source>
        <dbReference type="Proteomes" id="UP000182471"/>
    </source>
</evidence>
<dbReference type="SUPFAM" id="SSF63380">
    <property type="entry name" value="Riboflavin synthase domain-like"/>
    <property type="match status" value="2"/>
</dbReference>
<comment type="subunit">
    <text evidence="4">Homotrimer.</text>
</comment>
<dbReference type="GO" id="GO:0009231">
    <property type="term" value="P:riboflavin biosynthetic process"/>
    <property type="evidence" value="ECO:0007669"/>
    <property type="project" value="UniProtKB-KW"/>
</dbReference>
<dbReference type="RefSeq" id="WP_029066938.1">
    <property type="nucleotide sequence ID" value="NZ_FOGW01000004.1"/>
</dbReference>
<dbReference type="PROSITE" id="PS51177">
    <property type="entry name" value="LUMAZINE_BIND"/>
    <property type="match status" value="2"/>
</dbReference>
<dbReference type="FunFam" id="2.40.30.20:FF:000003">
    <property type="entry name" value="Riboflavin synthase, alpha subunit"/>
    <property type="match status" value="1"/>
</dbReference>
<accession>A0A1H9P7U0</accession>
<feature type="domain" description="Lumazine-binding" evidence="12">
    <location>
        <begin position="1"/>
        <end position="96"/>
    </location>
</feature>
<evidence type="ECO:0000256" key="1">
    <source>
        <dbReference type="ARBA" id="ARBA00000968"/>
    </source>
</evidence>
<sequence length="232" mass="25611">MFTGIIEEIGKIKRITKNGNYMKLEIECQTVLEDINLGDSIAVNGVCLTANRISEKSFTVDVMSETVKRTSLASLKTNSKVNLERAMPLNGRFGGHIVSGHIDGVGHISKMKKDGNAIWIYIEAPKNIIDLIVMKGSITIDGISLTVAYLDTTSFAVSIIPHTKDATTLVSKKLGEVVNLENDIIGKYIRSFLTKDVPIDYSNEKQTNQKESHKKFSKTSNVSLEMLLENGF</sequence>
<comment type="catalytic activity">
    <reaction evidence="1">
        <text>2 6,7-dimethyl-8-(1-D-ribityl)lumazine + H(+) = 5-amino-6-(D-ribitylamino)uracil + riboflavin</text>
        <dbReference type="Rhea" id="RHEA:20772"/>
        <dbReference type="ChEBI" id="CHEBI:15378"/>
        <dbReference type="ChEBI" id="CHEBI:15934"/>
        <dbReference type="ChEBI" id="CHEBI:57986"/>
        <dbReference type="ChEBI" id="CHEBI:58201"/>
        <dbReference type="EC" id="2.5.1.9"/>
    </reaction>
</comment>
<dbReference type="InterPro" id="IPR017938">
    <property type="entry name" value="Riboflavin_synthase-like_b-brl"/>
</dbReference>
<gene>
    <name evidence="13" type="ORF">SAMN02910429_00115</name>
</gene>
<protein>
    <recommendedName>
        <fullName evidence="6 10">Riboflavin synthase</fullName>
        <ecNumber evidence="5 10">2.5.1.9</ecNumber>
    </recommendedName>
</protein>
<keyword evidence="7" id="KW-0686">Riboflavin biosynthesis</keyword>
<dbReference type="GO" id="GO:0004746">
    <property type="term" value="F:riboflavin synthase activity"/>
    <property type="evidence" value="ECO:0007669"/>
    <property type="project" value="UniProtKB-UniRule"/>
</dbReference>
<evidence type="ECO:0000256" key="10">
    <source>
        <dbReference type="NCBIfam" id="TIGR00187"/>
    </source>
</evidence>
<dbReference type="EC" id="2.5.1.9" evidence="5 10"/>
<dbReference type="Proteomes" id="UP000182471">
    <property type="component" value="Unassembled WGS sequence"/>
</dbReference>
<evidence type="ECO:0000256" key="9">
    <source>
        <dbReference type="ARBA" id="ARBA00022737"/>
    </source>
</evidence>
<dbReference type="PIRSF" id="PIRSF000498">
    <property type="entry name" value="Riboflavin_syn_A"/>
    <property type="match status" value="1"/>
</dbReference>
<dbReference type="Gene3D" id="2.40.30.20">
    <property type="match status" value="2"/>
</dbReference>
<evidence type="ECO:0000256" key="4">
    <source>
        <dbReference type="ARBA" id="ARBA00011233"/>
    </source>
</evidence>
<dbReference type="NCBIfam" id="NF006767">
    <property type="entry name" value="PRK09289.1"/>
    <property type="match status" value="1"/>
</dbReference>
<reference evidence="14" key="1">
    <citation type="submission" date="2016-10" db="EMBL/GenBank/DDBJ databases">
        <authorList>
            <person name="Varghese N."/>
            <person name="Submissions S."/>
        </authorList>
    </citation>
    <scope>NUCLEOTIDE SEQUENCE [LARGE SCALE GENOMIC DNA]</scope>
    <source>
        <strain evidence="14">S1b</strain>
    </source>
</reference>
<feature type="repeat" description="Lumazine-binding" evidence="11">
    <location>
        <begin position="1"/>
        <end position="96"/>
    </location>
</feature>
<comment type="function">
    <text evidence="2">Catalyzes the dismutation of two molecules of 6,7-dimethyl-8-ribityllumazine, resulting in the formation of riboflavin and 5-amino-6-(D-ribitylamino)uracil.</text>
</comment>
<dbReference type="NCBIfam" id="TIGR00187">
    <property type="entry name" value="ribE"/>
    <property type="match status" value="1"/>
</dbReference>
<evidence type="ECO:0000256" key="7">
    <source>
        <dbReference type="ARBA" id="ARBA00022619"/>
    </source>
</evidence>
<comment type="pathway">
    <text evidence="3">Cofactor biosynthesis; riboflavin biosynthesis; riboflavin from 2-hydroxy-3-oxobutyl phosphate and 5-amino-6-(D-ribitylamino)uracil: step 2/2.</text>
</comment>
<keyword evidence="8" id="KW-0808">Transferase</keyword>
<feature type="repeat" description="Lumazine-binding" evidence="11">
    <location>
        <begin position="97"/>
        <end position="193"/>
    </location>
</feature>
<evidence type="ECO:0000313" key="13">
    <source>
        <dbReference type="EMBL" id="SER43849.1"/>
    </source>
</evidence>
<dbReference type="NCBIfam" id="NF009566">
    <property type="entry name" value="PRK13020.1"/>
    <property type="match status" value="1"/>
</dbReference>
<dbReference type="EMBL" id="FOGW01000004">
    <property type="protein sequence ID" value="SER43849.1"/>
    <property type="molecule type" value="Genomic_DNA"/>
</dbReference>
<name>A0A1H9P7U0_9FIRM</name>
<evidence type="ECO:0000256" key="3">
    <source>
        <dbReference type="ARBA" id="ARBA00004887"/>
    </source>
</evidence>
<evidence type="ECO:0000256" key="6">
    <source>
        <dbReference type="ARBA" id="ARBA00013950"/>
    </source>
</evidence>
<dbReference type="PANTHER" id="PTHR21098:SF12">
    <property type="entry name" value="RIBOFLAVIN SYNTHASE"/>
    <property type="match status" value="1"/>
</dbReference>
<keyword evidence="9" id="KW-0677">Repeat</keyword>
<evidence type="ECO:0000259" key="12">
    <source>
        <dbReference type="PROSITE" id="PS51177"/>
    </source>
</evidence>
<dbReference type="CDD" id="cd00402">
    <property type="entry name" value="Riboflavin_synthase_like"/>
    <property type="match status" value="1"/>
</dbReference>
<evidence type="ECO:0000256" key="5">
    <source>
        <dbReference type="ARBA" id="ARBA00012827"/>
    </source>
</evidence>